<sequence length="59" mass="6322">MEKILKAIGWAVAMLTVSWAGDAGALSEDMTRTLIILIPIFAVLSISGNKCCTLLRKDA</sequence>
<dbReference type="STRING" id="1267766.WYH_01734"/>
<dbReference type="KEGG" id="aay:WYH_01734"/>
<keyword evidence="2" id="KW-1185">Reference proteome</keyword>
<reference evidence="1" key="1">
    <citation type="submission" date="2015-05" db="EMBL/GenBank/DDBJ databases">
        <title>The complete genome of Altererythrobacter atlanticus strain 26DY36.</title>
        <authorList>
            <person name="Wu Y.-H."/>
            <person name="Cheng H."/>
            <person name="Wu X.-W."/>
        </authorList>
    </citation>
    <scope>NUCLEOTIDE SEQUENCE [LARGE SCALE GENOMIC DNA]</scope>
    <source>
        <strain evidence="1">26DY36</strain>
    </source>
</reference>
<name>A0A0F7KVI6_9SPHN</name>
<evidence type="ECO:0000313" key="2">
    <source>
        <dbReference type="Proteomes" id="UP000034392"/>
    </source>
</evidence>
<dbReference type="RefSeq" id="WP_046903504.1">
    <property type="nucleotide sequence ID" value="NZ_CP011452.2"/>
</dbReference>
<organism evidence="1 2">
    <name type="scientific">Croceibacterium atlanticum</name>
    <dbReference type="NCBI Taxonomy" id="1267766"/>
    <lineage>
        <taxon>Bacteria</taxon>
        <taxon>Pseudomonadati</taxon>
        <taxon>Pseudomonadota</taxon>
        <taxon>Alphaproteobacteria</taxon>
        <taxon>Sphingomonadales</taxon>
        <taxon>Erythrobacteraceae</taxon>
        <taxon>Croceibacterium</taxon>
    </lineage>
</organism>
<dbReference type="PATRIC" id="fig|1267766.3.peg.1750"/>
<dbReference type="AlphaFoldDB" id="A0A0F7KVI6"/>
<evidence type="ECO:0000313" key="1">
    <source>
        <dbReference type="EMBL" id="AKH42770.1"/>
    </source>
</evidence>
<dbReference type="EMBL" id="CP011452">
    <property type="protein sequence ID" value="AKH42770.1"/>
    <property type="molecule type" value="Genomic_DNA"/>
</dbReference>
<proteinExistence type="predicted"/>
<accession>A0A0F7KVI6</accession>
<gene>
    <name evidence="1" type="ORF">WYH_01734</name>
</gene>
<dbReference type="Proteomes" id="UP000034392">
    <property type="component" value="Chromosome"/>
</dbReference>
<protein>
    <submittedName>
        <fullName evidence="1">Uncharacterized protein</fullName>
    </submittedName>
</protein>